<dbReference type="Gene3D" id="3.30.310.50">
    <property type="entry name" value="Alpha-D-phosphohexomutase, C-terminal domain"/>
    <property type="match status" value="1"/>
</dbReference>
<dbReference type="OrthoDB" id="9806511at2"/>
<protein>
    <recommendedName>
        <fullName evidence="3">DUF2218 domain-containing protein</fullName>
    </recommendedName>
</protein>
<gene>
    <name evidence="1" type="ORF">SAMN06273572_102256</name>
</gene>
<dbReference type="EMBL" id="OCTN01000002">
    <property type="protein sequence ID" value="SOH93579.1"/>
    <property type="molecule type" value="Genomic_DNA"/>
</dbReference>
<organism evidence="1 2">
    <name type="scientific">Pontivivens marinum</name>
    <dbReference type="NCBI Taxonomy" id="1690039"/>
    <lineage>
        <taxon>Bacteria</taxon>
        <taxon>Pseudomonadati</taxon>
        <taxon>Pseudomonadota</taxon>
        <taxon>Alphaproteobacteria</taxon>
        <taxon>Rhodobacterales</taxon>
        <taxon>Paracoccaceae</taxon>
        <taxon>Pontivivens</taxon>
    </lineage>
</organism>
<sequence>MIMRTTRVNSTRANTYLMQLCKHFEQRVQVQFDGDRGQITFPFCQCKLTASDAVLDVVLTAEYDAEMCLGQRVMSNHIDRFAFRERPHVSWQ</sequence>
<reference evidence="2" key="1">
    <citation type="submission" date="2017-09" db="EMBL/GenBank/DDBJ databases">
        <authorList>
            <person name="Varghese N."/>
            <person name="Submissions S."/>
        </authorList>
    </citation>
    <scope>NUCLEOTIDE SEQUENCE [LARGE SCALE GENOMIC DNA]</scope>
    <source>
        <strain evidence="2">C7</strain>
    </source>
</reference>
<dbReference type="RefSeq" id="WP_097929152.1">
    <property type="nucleotide sequence ID" value="NZ_OCTN01000002.1"/>
</dbReference>
<dbReference type="InterPro" id="IPR014543">
    <property type="entry name" value="UCP028291"/>
</dbReference>
<name>A0A2C9CT76_9RHOB</name>
<evidence type="ECO:0000313" key="2">
    <source>
        <dbReference type="Proteomes" id="UP000220034"/>
    </source>
</evidence>
<proteinExistence type="predicted"/>
<dbReference type="Pfam" id="PF09981">
    <property type="entry name" value="DUF2218"/>
    <property type="match status" value="1"/>
</dbReference>
<keyword evidence="2" id="KW-1185">Reference proteome</keyword>
<evidence type="ECO:0000313" key="1">
    <source>
        <dbReference type="EMBL" id="SOH93579.1"/>
    </source>
</evidence>
<dbReference type="Proteomes" id="UP000220034">
    <property type="component" value="Unassembled WGS sequence"/>
</dbReference>
<dbReference type="AlphaFoldDB" id="A0A2C9CT76"/>
<accession>A0A2C9CT76</accession>
<evidence type="ECO:0008006" key="3">
    <source>
        <dbReference type="Google" id="ProtNLM"/>
    </source>
</evidence>